<dbReference type="PIRSF" id="PIRSF004491">
    <property type="entry name" value="FAD_Synth"/>
    <property type="match status" value="1"/>
</dbReference>
<evidence type="ECO:0000256" key="2">
    <source>
        <dbReference type="ARBA" id="ARBA00005201"/>
    </source>
</evidence>
<dbReference type="PANTHER" id="PTHR22749">
    <property type="entry name" value="RIBOFLAVIN KINASE/FMN ADENYLYLTRANSFERASE"/>
    <property type="match status" value="1"/>
</dbReference>
<dbReference type="InterPro" id="IPR015865">
    <property type="entry name" value="Riboflavin_kinase_bac/euk"/>
</dbReference>
<evidence type="ECO:0000256" key="1">
    <source>
        <dbReference type="ARBA" id="ARBA00004726"/>
    </source>
</evidence>
<comment type="similarity">
    <text evidence="14">Belongs to the ribF family.</text>
</comment>
<dbReference type="SUPFAM" id="SSF52374">
    <property type="entry name" value="Nucleotidylyl transferase"/>
    <property type="match status" value="1"/>
</dbReference>
<evidence type="ECO:0000313" key="17">
    <source>
        <dbReference type="EMBL" id="QFG02059.1"/>
    </source>
</evidence>
<keyword evidence="8 14" id="KW-0418">Kinase</keyword>
<keyword evidence="6 14" id="KW-0548">Nucleotidyltransferase</keyword>
<dbReference type="Pfam" id="PF06574">
    <property type="entry name" value="FAD_syn"/>
    <property type="match status" value="1"/>
</dbReference>
<keyword evidence="5 14" id="KW-0808">Transferase</keyword>
<evidence type="ECO:0000259" key="16">
    <source>
        <dbReference type="SMART" id="SM00904"/>
    </source>
</evidence>
<evidence type="ECO:0000256" key="15">
    <source>
        <dbReference type="SAM" id="MobiDB-lite"/>
    </source>
</evidence>
<evidence type="ECO:0000256" key="14">
    <source>
        <dbReference type="PIRNR" id="PIRNR004491"/>
    </source>
</evidence>
<comment type="catalytic activity">
    <reaction evidence="12 14">
        <text>riboflavin + ATP = FMN + ADP + H(+)</text>
        <dbReference type="Rhea" id="RHEA:14357"/>
        <dbReference type="ChEBI" id="CHEBI:15378"/>
        <dbReference type="ChEBI" id="CHEBI:30616"/>
        <dbReference type="ChEBI" id="CHEBI:57986"/>
        <dbReference type="ChEBI" id="CHEBI:58210"/>
        <dbReference type="ChEBI" id="CHEBI:456216"/>
        <dbReference type="EC" id="2.7.1.26"/>
    </reaction>
</comment>
<keyword evidence="9 14" id="KW-0274">FAD</keyword>
<dbReference type="EMBL" id="CP042829">
    <property type="protein sequence ID" value="QFG02059.1"/>
    <property type="molecule type" value="Genomic_DNA"/>
</dbReference>
<comment type="pathway">
    <text evidence="2 14">Cofactor biosynthesis; FMN biosynthesis; FMN from riboflavin (ATP route): step 1/1.</text>
</comment>
<evidence type="ECO:0000256" key="5">
    <source>
        <dbReference type="ARBA" id="ARBA00022679"/>
    </source>
</evidence>
<organism evidence="17 18">
    <name type="scientific">Tepidiforma bonchosmolovskayae</name>
    <dbReference type="NCBI Taxonomy" id="2601677"/>
    <lineage>
        <taxon>Bacteria</taxon>
        <taxon>Bacillati</taxon>
        <taxon>Chloroflexota</taxon>
        <taxon>Tepidiformia</taxon>
        <taxon>Tepidiformales</taxon>
        <taxon>Tepidiformaceae</taxon>
        <taxon>Tepidiforma</taxon>
    </lineage>
</organism>
<evidence type="ECO:0000256" key="11">
    <source>
        <dbReference type="ARBA" id="ARBA00023268"/>
    </source>
</evidence>
<dbReference type="SMART" id="SM00904">
    <property type="entry name" value="Flavokinase"/>
    <property type="match status" value="1"/>
</dbReference>
<sequence>MHDAAGTRECRPAAMGTGHRLPFRGQQSRMKAMVLPSFTRAQLAAGAPGPETALTIGVLDGVHRGHQWLLGRLREEARKRALSPGVVTLHPHPVTVLRPEVPPSYLTSLEERMELIRAAGADWVIPLTFTSEVSEVTAEELAAAFAELLRMRLMVLGPDAAFGRGAPKDTVERMRRLGAELGFEVVQVEPLMHDHERYSSTAVRAALAAGDMERVTALLGRPYRLSGPVVRGFERGRTIGFPTANISVAADRALPALGVYATRASVAGHRLIGATNIGRRPTFDAGHVSIETHLLDFEGDIYGERMDLEIVARIRGEVKFASVDALKAQIAEDVREARRLLAGA</sequence>
<accession>A0ABX6C217</accession>
<dbReference type="InterPro" id="IPR015864">
    <property type="entry name" value="FAD_synthase"/>
</dbReference>
<feature type="region of interest" description="Disordered" evidence="15">
    <location>
        <begin position="1"/>
        <end position="21"/>
    </location>
</feature>
<protein>
    <recommendedName>
        <fullName evidence="14">Riboflavin biosynthesis protein</fullName>
    </recommendedName>
    <domain>
        <recommendedName>
            <fullName evidence="14">Riboflavin kinase</fullName>
            <ecNumber evidence="14">2.7.1.26</ecNumber>
        </recommendedName>
        <alternativeName>
            <fullName evidence="14">Flavokinase</fullName>
        </alternativeName>
    </domain>
    <domain>
        <recommendedName>
            <fullName evidence="14">FMN adenylyltransferase</fullName>
            <ecNumber evidence="14">2.7.7.2</ecNumber>
        </recommendedName>
        <alternativeName>
            <fullName evidence="14">FAD pyrophosphorylase</fullName>
        </alternativeName>
        <alternativeName>
            <fullName evidence="14">FAD synthase</fullName>
        </alternativeName>
    </domain>
</protein>
<name>A0ABX6C217_9CHLR</name>
<dbReference type="Gene3D" id="2.40.30.30">
    <property type="entry name" value="Riboflavin kinase-like"/>
    <property type="match status" value="1"/>
</dbReference>
<keyword evidence="3 14" id="KW-0285">Flavoprotein</keyword>
<dbReference type="InterPro" id="IPR014729">
    <property type="entry name" value="Rossmann-like_a/b/a_fold"/>
</dbReference>
<keyword evidence="11" id="KW-0511">Multifunctional enzyme</keyword>
<dbReference type="CDD" id="cd02064">
    <property type="entry name" value="FAD_synthetase_N"/>
    <property type="match status" value="1"/>
</dbReference>
<feature type="compositionally biased region" description="Basic and acidic residues" evidence="15">
    <location>
        <begin position="1"/>
        <end position="11"/>
    </location>
</feature>
<evidence type="ECO:0000256" key="12">
    <source>
        <dbReference type="ARBA" id="ARBA00047880"/>
    </source>
</evidence>
<dbReference type="Proteomes" id="UP000326331">
    <property type="component" value="Chromosome"/>
</dbReference>
<dbReference type="Pfam" id="PF01687">
    <property type="entry name" value="Flavokinase"/>
    <property type="match status" value="1"/>
</dbReference>
<evidence type="ECO:0000256" key="13">
    <source>
        <dbReference type="ARBA" id="ARBA00049494"/>
    </source>
</evidence>
<evidence type="ECO:0000256" key="10">
    <source>
        <dbReference type="ARBA" id="ARBA00022840"/>
    </source>
</evidence>
<keyword evidence="4 14" id="KW-0288">FMN</keyword>
<dbReference type="GO" id="GO:0008531">
    <property type="term" value="F:riboflavin kinase activity"/>
    <property type="evidence" value="ECO:0007669"/>
    <property type="project" value="UniProtKB-EC"/>
</dbReference>
<keyword evidence="7 14" id="KW-0547">Nucleotide-binding</keyword>
<dbReference type="InterPro" id="IPR023468">
    <property type="entry name" value="Riboflavin_kinase"/>
</dbReference>
<dbReference type="InterPro" id="IPR002606">
    <property type="entry name" value="Riboflavin_kinase_bac"/>
</dbReference>
<gene>
    <name evidence="17" type="primary">ribF</name>
    <name evidence="17" type="ORF">Tbon_01660</name>
</gene>
<comment type="catalytic activity">
    <reaction evidence="13 14">
        <text>FMN + ATP + H(+) = FAD + diphosphate</text>
        <dbReference type="Rhea" id="RHEA:17237"/>
        <dbReference type="ChEBI" id="CHEBI:15378"/>
        <dbReference type="ChEBI" id="CHEBI:30616"/>
        <dbReference type="ChEBI" id="CHEBI:33019"/>
        <dbReference type="ChEBI" id="CHEBI:57692"/>
        <dbReference type="ChEBI" id="CHEBI:58210"/>
        <dbReference type="EC" id="2.7.7.2"/>
    </reaction>
</comment>
<dbReference type="EC" id="2.7.7.2" evidence="14"/>
<dbReference type="SUPFAM" id="SSF82114">
    <property type="entry name" value="Riboflavin kinase-like"/>
    <property type="match status" value="1"/>
</dbReference>
<dbReference type="EC" id="2.7.1.26" evidence="14"/>
<comment type="pathway">
    <text evidence="1 14">Cofactor biosynthesis; FAD biosynthesis; FAD from FMN: step 1/1.</text>
</comment>
<evidence type="ECO:0000256" key="8">
    <source>
        <dbReference type="ARBA" id="ARBA00022777"/>
    </source>
</evidence>
<dbReference type="PANTHER" id="PTHR22749:SF6">
    <property type="entry name" value="RIBOFLAVIN KINASE"/>
    <property type="match status" value="1"/>
</dbReference>
<keyword evidence="10 14" id="KW-0067">ATP-binding</keyword>
<feature type="domain" description="Riboflavin kinase" evidence="16">
    <location>
        <begin position="218"/>
        <end position="342"/>
    </location>
</feature>
<evidence type="ECO:0000256" key="9">
    <source>
        <dbReference type="ARBA" id="ARBA00022827"/>
    </source>
</evidence>
<evidence type="ECO:0000256" key="6">
    <source>
        <dbReference type="ARBA" id="ARBA00022695"/>
    </source>
</evidence>
<evidence type="ECO:0000256" key="4">
    <source>
        <dbReference type="ARBA" id="ARBA00022643"/>
    </source>
</evidence>
<reference evidence="17 18" key="2">
    <citation type="submission" date="2019-10" db="EMBL/GenBank/DDBJ databases">
        <title>Thermopilla bonchosmolovskayae gen. nov., sp. nov., a moderately thermophilic Chloroflexi bacterium from a Chukotka hot spring (Arctic, Russia), representing a novel classis Thermopillaia, which include previously uncultivated lineage OLB14.</title>
        <authorList>
            <person name="Kochetkova T.V."/>
            <person name="Zayulina K.S."/>
            <person name="Zhigarkov V.S."/>
            <person name="Minaev N.V."/>
            <person name="Novikov A."/>
            <person name="Toshchakov S.V."/>
            <person name="Elcheninov A.G."/>
            <person name="Kublanov I.V."/>
        </authorList>
    </citation>
    <scope>NUCLEOTIDE SEQUENCE [LARGE SCALE GENOMIC DNA]</scope>
    <source>
        <strain evidence="17 18">3753O</strain>
    </source>
</reference>
<evidence type="ECO:0000256" key="7">
    <source>
        <dbReference type="ARBA" id="ARBA00022741"/>
    </source>
</evidence>
<dbReference type="Gene3D" id="3.40.50.620">
    <property type="entry name" value="HUPs"/>
    <property type="match status" value="1"/>
</dbReference>
<proteinExistence type="inferred from homology"/>
<reference evidence="17 18" key="1">
    <citation type="submission" date="2019-08" db="EMBL/GenBank/DDBJ databases">
        <authorList>
            <person name="Toschakov S.V."/>
        </authorList>
    </citation>
    <scope>NUCLEOTIDE SEQUENCE [LARGE SCALE GENOMIC DNA]</scope>
    <source>
        <strain evidence="17 18">3753O</strain>
    </source>
</reference>
<evidence type="ECO:0000256" key="3">
    <source>
        <dbReference type="ARBA" id="ARBA00022630"/>
    </source>
</evidence>
<keyword evidence="18" id="KW-1185">Reference proteome</keyword>
<dbReference type="InterPro" id="IPR023465">
    <property type="entry name" value="Riboflavin_kinase_dom_sf"/>
</dbReference>
<evidence type="ECO:0000313" key="18">
    <source>
        <dbReference type="Proteomes" id="UP000326331"/>
    </source>
</evidence>
<dbReference type="NCBIfam" id="TIGR00083">
    <property type="entry name" value="ribF"/>
    <property type="match status" value="1"/>
</dbReference>
<dbReference type="GO" id="GO:0003919">
    <property type="term" value="F:FMN adenylyltransferase activity"/>
    <property type="evidence" value="ECO:0007669"/>
    <property type="project" value="UniProtKB-EC"/>
</dbReference>